<reference evidence="2 3" key="1">
    <citation type="submission" date="2016-10" db="EMBL/GenBank/DDBJ databases">
        <authorList>
            <person name="de Groot N.N."/>
        </authorList>
    </citation>
    <scope>NUCLEOTIDE SEQUENCE [LARGE SCALE GENOMIC DNA]</scope>
    <source>
        <strain evidence="2 3">CGMCC 1.5337</strain>
    </source>
</reference>
<dbReference type="Proteomes" id="UP000198518">
    <property type="component" value="Unassembled WGS sequence"/>
</dbReference>
<dbReference type="EMBL" id="FOJA01000001">
    <property type="protein sequence ID" value="SEW15972.1"/>
    <property type="molecule type" value="Genomic_DNA"/>
</dbReference>
<dbReference type="OrthoDB" id="328716at2157"/>
<feature type="transmembrane region" description="Helical" evidence="1">
    <location>
        <begin position="47"/>
        <end position="72"/>
    </location>
</feature>
<keyword evidence="1" id="KW-0812">Transmembrane</keyword>
<name>A0A1I0PNP0_9EURY</name>
<accession>A0A1I0PNP0</accession>
<dbReference type="STRING" id="355548.SAMN04487945_1828"/>
<protein>
    <submittedName>
        <fullName evidence="2">Uncharacterized protein</fullName>
    </submittedName>
</protein>
<feature type="transmembrane region" description="Helical" evidence="1">
    <location>
        <begin position="9"/>
        <end position="27"/>
    </location>
</feature>
<dbReference type="RefSeq" id="WP_089668994.1">
    <property type="nucleotide sequence ID" value="NZ_FOJA01000001.1"/>
</dbReference>
<keyword evidence="3" id="KW-1185">Reference proteome</keyword>
<organism evidence="2 3">
    <name type="scientific">Halobacterium jilantaiense</name>
    <dbReference type="NCBI Taxonomy" id="355548"/>
    <lineage>
        <taxon>Archaea</taxon>
        <taxon>Methanobacteriati</taxon>
        <taxon>Methanobacteriota</taxon>
        <taxon>Stenosarchaea group</taxon>
        <taxon>Halobacteria</taxon>
        <taxon>Halobacteriales</taxon>
        <taxon>Halobacteriaceae</taxon>
        <taxon>Halobacterium</taxon>
    </lineage>
</organism>
<keyword evidence="1" id="KW-1133">Transmembrane helix</keyword>
<evidence type="ECO:0000313" key="2">
    <source>
        <dbReference type="EMBL" id="SEW15972.1"/>
    </source>
</evidence>
<dbReference type="AlphaFoldDB" id="A0A1I0PNP0"/>
<evidence type="ECO:0000256" key="1">
    <source>
        <dbReference type="SAM" id="Phobius"/>
    </source>
</evidence>
<proteinExistence type="predicted"/>
<evidence type="ECO:0000313" key="3">
    <source>
        <dbReference type="Proteomes" id="UP000198518"/>
    </source>
</evidence>
<sequence length="92" mass="9566">MTDTIDKVAMYLSGGLLLLGVVVTGLIETLAGQPYSPVNNEGEILDAAVFAPNIRTALVVAALLVLLLYAIYKLVTPIEEETGATATASTSD</sequence>
<gene>
    <name evidence="2" type="ORF">SAMN04487945_1828</name>
</gene>
<keyword evidence="1" id="KW-0472">Membrane</keyword>